<dbReference type="HAMAP" id="MF_00994">
    <property type="entry name" value="LPS_assembly_LapB"/>
    <property type="match status" value="1"/>
</dbReference>
<dbReference type="GO" id="GO:0008653">
    <property type="term" value="P:lipopolysaccharide metabolic process"/>
    <property type="evidence" value="ECO:0007669"/>
    <property type="project" value="InterPro"/>
</dbReference>
<keyword evidence="1 2" id="KW-0479">Metal-binding</keyword>
<feature type="topological domain" description="Cytoplasmic" evidence="2">
    <location>
        <begin position="21"/>
        <end position="398"/>
    </location>
</feature>
<evidence type="ECO:0000313" key="6">
    <source>
        <dbReference type="Proteomes" id="UP000254253"/>
    </source>
</evidence>
<keyword evidence="2" id="KW-0677">Repeat</keyword>
<dbReference type="PROSITE" id="PS50005">
    <property type="entry name" value="TPR"/>
    <property type="match status" value="2"/>
</dbReference>
<keyword evidence="2" id="KW-0472">Membrane</keyword>
<keyword evidence="2" id="KW-0997">Cell inner membrane</keyword>
<dbReference type="RefSeq" id="WP_115586868.1">
    <property type="nucleotide sequence ID" value="NZ_UFRM01000001.1"/>
</dbReference>
<keyword evidence="2" id="KW-0408">Iron</keyword>
<dbReference type="GO" id="GO:0005506">
    <property type="term" value="F:iron ion binding"/>
    <property type="evidence" value="ECO:0007669"/>
    <property type="project" value="UniProtKB-UniRule"/>
</dbReference>
<dbReference type="SUPFAM" id="SSF48452">
    <property type="entry name" value="TPR-like"/>
    <property type="match status" value="1"/>
</dbReference>
<organism evidence="5 6">
    <name type="scientific">Actinobacillus lignieresii</name>
    <dbReference type="NCBI Taxonomy" id="720"/>
    <lineage>
        <taxon>Bacteria</taxon>
        <taxon>Pseudomonadati</taxon>
        <taxon>Pseudomonadota</taxon>
        <taxon>Gammaproteobacteria</taxon>
        <taxon>Pasteurellales</taxon>
        <taxon>Pasteurellaceae</taxon>
        <taxon>Actinobacillus</taxon>
    </lineage>
</organism>
<feature type="repeat" description="TPR" evidence="3">
    <location>
        <begin position="221"/>
        <end position="254"/>
    </location>
</feature>
<dbReference type="Pfam" id="PF14559">
    <property type="entry name" value="TPR_19"/>
    <property type="match status" value="1"/>
</dbReference>
<dbReference type="AlphaFoldDB" id="A0A380TV91"/>
<reference evidence="5 6" key="1">
    <citation type="submission" date="2018-06" db="EMBL/GenBank/DDBJ databases">
        <authorList>
            <consortium name="Pathogen Informatics"/>
            <person name="Doyle S."/>
        </authorList>
    </citation>
    <scope>NUCLEOTIDE SEQUENCE [LARGE SCALE GENOMIC DNA]</scope>
    <source>
        <strain evidence="5 6">NCTC4191</strain>
    </source>
</reference>
<feature type="binding site" evidence="2">
    <location>
        <position position="367"/>
    </location>
    <ligand>
        <name>Fe cation</name>
        <dbReference type="ChEBI" id="CHEBI:24875"/>
    </ligand>
</feature>
<comment type="function">
    <text evidence="2">Modulates cellular lipopolysaccharide (LPS) levels by regulating LpxC, which is involved in lipid A biosynthesis. May act by modulating the proteolytic activity of FtsH towards LpxC. May also coordinate assembly of proteins involved in LPS synthesis at the plasma membrane.</text>
</comment>
<keyword evidence="2" id="KW-1133">Transmembrane helix</keyword>
<accession>A0A380TV91</accession>
<dbReference type="InterPro" id="IPR041166">
    <property type="entry name" value="Rubredoxin_2"/>
</dbReference>
<dbReference type="NCBIfam" id="NF008753">
    <property type="entry name" value="PRK11788.1-1"/>
    <property type="match status" value="1"/>
</dbReference>
<keyword evidence="2 3" id="KW-0802">TPR repeat</keyword>
<comment type="similarity">
    <text evidence="2">Belongs to the LapB family.</text>
</comment>
<feature type="binding site" evidence="2">
    <location>
        <position position="381"/>
    </location>
    <ligand>
        <name>Fe cation</name>
        <dbReference type="ChEBI" id="CHEBI:24875"/>
    </ligand>
</feature>
<dbReference type="Proteomes" id="UP000254253">
    <property type="component" value="Unassembled WGS sequence"/>
</dbReference>
<keyword evidence="2" id="KW-1003">Cell membrane</keyword>
<evidence type="ECO:0000256" key="3">
    <source>
        <dbReference type="PROSITE-ProRule" id="PRU00339"/>
    </source>
</evidence>
<dbReference type="GO" id="GO:0046890">
    <property type="term" value="P:regulation of lipid biosynthetic process"/>
    <property type="evidence" value="ECO:0007669"/>
    <property type="project" value="UniProtKB-UniRule"/>
</dbReference>
<feature type="domain" description="LapB rubredoxin metal binding" evidence="4">
    <location>
        <begin position="362"/>
        <end position="389"/>
    </location>
</feature>
<evidence type="ECO:0000313" key="5">
    <source>
        <dbReference type="EMBL" id="SUT91733.1"/>
    </source>
</evidence>
<dbReference type="Gene3D" id="1.25.40.10">
    <property type="entry name" value="Tetratricopeptide repeat domain"/>
    <property type="match status" value="2"/>
</dbReference>
<dbReference type="SMART" id="SM00028">
    <property type="entry name" value="TPR"/>
    <property type="match status" value="3"/>
</dbReference>
<dbReference type="NCBIfam" id="NF008756">
    <property type="entry name" value="PRK11788.1-4"/>
    <property type="match status" value="1"/>
</dbReference>
<keyword evidence="6" id="KW-1185">Reference proteome</keyword>
<proteinExistence type="inferred from homology"/>
<evidence type="ECO:0000256" key="2">
    <source>
        <dbReference type="HAMAP-Rule" id="MF_00994"/>
    </source>
</evidence>
<evidence type="ECO:0000259" key="4">
    <source>
        <dbReference type="Pfam" id="PF18073"/>
    </source>
</evidence>
<dbReference type="InterPro" id="IPR011990">
    <property type="entry name" value="TPR-like_helical_dom_sf"/>
</dbReference>
<keyword evidence="2" id="KW-0812">Transmembrane</keyword>
<protein>
    <recommendedName>
        <fullName evidence="2">Lipopolysaccharide assembly protein B</fullName>
    </recommendedName>
</protein>
<feature type="binding site" evidence="2">
    <location>
        <position position="364"/>
    </location>
    <ligand>
        <name>Fe cation</name>
        <dbReference type="ChEBI" id="CHEBI:24875"/>
    </ligand>
</feature>
<dbReference type="Pfam" id="PF18073">
    <property type="entry name" value="Zn_ribbon_LapB"/>
    <property type="match status" value="1"/>
</dbReference>
<feature type="binding site" evidence="2">
    <location>
        <position position="378"/>
    </location>
    <ligand>
        <name>Fe cation</name>
        <dbReference type="ChEBI" id="CHEBI:24875"/>
    </ligand>
</feature>
<dbReference type="EMBL" id="UFRN01000002">
    <property type="protein sequence ID" value="SUT91733.1"/>
    <property type="molecule type" value="Genomic_DNA"/>
</dbReference>
<dbReference type="NCBIfam" id="NF008757">
    <property type="entry name" value="PRK11788.1-5"/>
    <property type="match status" value="1"/>
</dbReference>
<comment type="subcellular location">
    <subcellularLocation>
        <location evidence="2">Cell inner membrane</location>
        <topology evidence="2">Single-pass membrane protein</topology>
        <orientation evidence="2">Cytoplasmic side</orientation>
    </subcellularLocation>
</comment>
<gene>
    <name evidence="2" type="primary">lapB</name>
    <name evidence="5" type="ORF">NCTC4191_00633</name>
</gene>
<dbReference type="InterPro" id="IPR019734">
    <property type="entry name" value="TPR_rpt"/>
</dbReference>
<name>A0A380TV91_ACTLI</name>
<evidence type="ECO:0000256" key="1">
    <source>
        <dbReference type="ARBA" id="ARBA00022723"/>
    </source>
</evidence>
<dbReference type="GO" id="GO:0009898">
    <property type="term" value="C:cytoplasmic side of plasma membrane"/>
    <property type="evidence" value="ECO:0007669"/>
    <property type="project" value="UniProtKB-UniRule"/>
</dbReference>
<sequence length="398" mass="46150">MLELLFLLLPIAALYGWYMGQRSAKKDQETVNNKFSRDYVTGLNFLLSNQQEKAVDLFLSMLQKQEAENQIATESQFEAELTLGNLFRSRGEVDRALRIHQALDASPDYSIEQKLLAKQQLAKDFMAAGFYDRAENYYIMLLDEPEFAVNSLTQLMTVYQKTKEWKKAINVAEKLIKIEPDTDKIPLSHYYCEYAQAIKNEDLDGHLSALSKALEYSPQCARASILLGDYYLAQNQFQSALKNYERILQQDPDFISEVIEKIKACYMAENDLANYELFLIRANQIKHNSSVDLALAEYIEQKDGVVAAHSKLYQQLSQYPSMITFHRFIHYQINEAEEGRAKESLMLLYNMVGARMKKGFQYRCLNCGYQSYRLSWHCPSCRQWEQIKPIHSIDSQIN</sequence>
<dbReference type="InterPro" id="IPR030865">
    <property type="entry name" value="LapB"/>
</dbReference>
<feature type="repeat" description="TPR" evidence="3">
    <location>
        <begin position="149"/>
        <end position="182"/>
    </location>
</feature>